<evidence type="ECO:0000256" key="7">
    <source>
        <dbReference type="ARBA" id="ARBA00024867"/>
    </source>
</evidence>
<keyword evidence="6" id="KW-0804">Transcription</keyword>
<dbReference type="OrthoDB" id="1655504at2"/>
<feature type="domain" description="Response regulatory" evidence="10">
    <location>
        <begin position="5"/>
        <end position="120"/>
    </location>
</feature>
<dbReference type="FunFam" id="1.10.10.10:FF:000018">
    <property type="entry name" value="DNA-binding response regulator ResD"/>
    <property type="match status" value="1"/>
</dbReference>
<dbReference type="GO" id="GO:0032993">
    <property type="term" value="C:protein-DNA complex"/>
    <property type="evidence" value="ECO:0007669"/>
    <property type="project" value="TreeGrafter"/>
</dbReference>
<dbReference type="Gene3D" id="3.40.50.2300">
    <property type="match status" value="1"/>
</dbReference>
<sequence length="236" mass="26673">MDKRRILIVEDDTDINHLLKKILAKNEYDTVQAFSGTEAKLLLQMETPDLILLDLMLPGMSGEELISVIREEMELDTPVIVLSAKAALESKVRALRGGADDYLTKPFEADEVLARVYAALRRSGTRQKGGSGKEENETEEYTYKKLHLLHKSRKVTVGGKEISLTMHEYDILYLLIKDPGKVYSRETLYEQVWNGGYYGEDNTVNVHVSNLRKKLASADAGEEYIRTVWGVGFKMA</sequence>
<dbReference type="SMART" id="SM00448">
    <property type="entry name" value="REC"/>
    <property type="match status" value="1"/>
</dbReference>
<keyword evidence="4" id="KW-0805">Transcription regulation</keyword>
<feature type="modified residue" description="4-aspartylphosphate" evidence="8">
    <location>
        <position position="54"/>
    </location>
</feature>
<gene>
    <name evidence="12" type="ORF">A8806_101479</name>
</gene>
<name>A0A2Y9B9D2_9FIRM</name>
<evidence type="ECO:0000259" key="10">
    <source>
        <dbReference type="PROSITE" id="PS50110"/>
    </source>
</evidence>
<keyword evidence="3" id="KW-0902">Two-component regulatory system</keyword>
<dbReference type="Pfam" id="PF00072">
    <property type="entry name" value="Response_reg"/>
    <property type="match status" value="1"/>
</dbReference>
<dbReference type="Gene3D" id="1.10.10.10">
    <property type="entry name" value="Winged helix-like DNA-binding domain superfamily/Winged helix DNA-binding domain"/>
    <property type="match status" value="1"/>
</dbReference>
<comment type="function">
    <text evidence="7">May play the central regulatory role in sporulation. It may be an element of the effector pathway responsible for the activation of sporulation genes in response to nutritional stress. Spo0A may act in concert with spo0H (a sigma factor) to control the expression of some genes that are critical to the sporulation process.</text>
</comment>
<evidence type="ECO:0000256" key="5">
    <source>
        <dbReference type="ARBA" id="ARBA00023125"/>
    </source>
</evidence>
<keyword evidence="2 8" id="KW-0597">Phosphoprotein</keyword>
<evidence type="ECO:0000256" key="6">
    <source>
        <dbReference type="ARBA" id="ARBA00023163"/>
    </source>
</evidence>
<dbReference type="InterPro" id="IPR036388">
    <property type="entry name" value="WH-like_DNA-bd_sf"/>
</dbReference>
<organism evidence="12 13">
    <name type="scientific">Faecalicatena orotica</name>
    <dbReference type="NCBI Taxonomy" id="1544"/>
    <lineage>
        <taxon>Bacteria</taxon>
        <taxon>Bacillati</taxon>
        <taxon>Bacillota</taxon>
        <taxon>Clostridia</taxon>
        <taxon>Lachnospirales</taxon>
        <taxon>Lachnospiraceae</taxon>
        <taxon>Faecalicatena</taxon>
    </lineage>
</organism>
<evidence type="ECO:0000313" key="12">
    <source>
        <dbReference type="EMBL" id="PWJ32191.1"/>
    </source>
</evidence>
<dbReference type="GO" id="GO:0000156">
    <property type="term" value="F:phosphorelay response regulator activity"/>
    <property type="evidence" value="ECO:0007669"/>
    <property type="project" value="TreeGrafter"/>
</dbReference>
<dbReference type="GO" id="GO:0000976">
    <property type="term" value="F:transcription cis-regulatory region binding"/>
    <property type="evidence" value="ECO:0007669"/>
    <property type="project" value="TreeGrafter"/>
</dbReference>
<dbReference type="CDD" id="cd00383">
    <property type="entry name" value="trans_reg_C"/>
    <property type="match status" value="1"/>
</dbReference>
<dbReference type="AlphaFoldDB" id="A0A2Y9B9D2"/>
<dbReference type="InterPro" id="IPR001867">
    <property type="entry name" value="OmpR/PhoB-type_DNA-bd"/>
</dbReference>
<evidence type="ECO:0000259" key="11">
    <source>
        <dbReference type="PROSITE" id="PS51755"/>
    </source>
</evidence>
<reference evidence="12 13" key="1">
    <citation type="submission" date="2018-05" db="EMBL/GenBank/DDBJ databases">
        <title>The Hungate 1000. A catalogue of reference genomes from the rumen microbiome.</title>
        <authorList>
            <person name="Kelly W."/>
        </authorList>
    </citation>
    <scope>NUCLEOTIDE SEQUENCE [LARGE SCALE GENOMIC DNA]</scope>
    <source>
        <strain evidence="12 13">NLAE-zl-C242</strain>
    </source>
</reference>
<dbReference type="SUPFAM" id="SSF52172">
    <property type="entry name" value="CheY-like"/>
    <property type="match status" value="1"/>
</dbReference>
<dbReference type="PROSITE" id="PS50110">
    <property type="entry name" value="RESPONSE_REGULATORY"/>
    <property type="match status" value="1"/>
</dbReference>
<dbReference type="GO" id="GO:0005829">
    <property type="term" value="C:cytosol"/>
    <property type="evidence" value="ECO:0007669"/>
    <property type="project" value="TreeGrafter"/>
</dbReference>
<comment type="caution">
    <text evidence="12">The sequence shown here is derived from an EMBL/GenBank/DDBJ whole genome shotgun (WGS) entry which is preliminary data.</text>
</comment>
<dbReference type="Pfam" id="PF00486">
    <property type="entry name" value="Trans_reg_C"/>
    <property type="match status" value="1"/>
</dbReference>
<proteinExistence type="predicted"/>
<accession>A0A2Y9B9D2</accession>
<dbReference type="InterPro" id="IPR011006">
    <property type="entry name" value="CheY-like_superfamily"/>
</dbReference>
<dbReference type="PROSITE" id="PS51755">
    <property type="entry name" value="OMPR_PHOB"/>
    <property type="match status" value="1"/>
</dbReference>
<evidence type="ECO:0000256" key="3">
    <source>
        <dbReference type="ARBA" id="ARBA00023012"/>
    </source>
</evidence>
<dbReference type="RefSeq" id="WP_109729552.1">
    <property type="nucleotide sequence ID" value="NZ_BAAACK010000007.1"/>
</dbReference>
<dbReference type="GO" id="GO:0006355">
    <property type="term" value="P:regulation of DNA-templated transcription"/>
    <property type="evidence" value="ECO:0007669"/>
    <property type="project" value="InterPro"/>
</dbReference>
<dbReference type="EMBL" id="QGDL01000001">
    <property type="protein sequence ID" value="PWJ32191.1"/>
    <property type="molecule type" value="Genomic_DNA"/>
</dbReference>
<evidence type="ECO:0000256" key="9">
    <source>
        <dbReference type="PROSITE-ProRule" id="PRU01091"/>
    </source>
</evidence>
<dbReference type="PANTHER" id="PTHR48111:SF2">
    <property type="entry name" value="RESPONSE REGULATOR SAER"/>
    <property type="match status" value="1"/>
</dbReference>
<dbReference type="SMART" id="SM00862">
    <property type="entry name" value="Trans_reg_C"/>
    <property type="match status" value="1"/>
</dbReference>
<keyword evidence="13" id="KW-1185">Reference proteome</keyword>
<dbReference type="PANTHER" id="PTHR48111">
    <property type="entry name" value="REGULATOR OF RPOS"/>
    <property type="match status" value="1"/>
</dbReference>
<evidence type="ECO:0000256" key="2">
    <source>
        <dbReference type="ARBA" id="ARBA00022553"/>
    </source>
</evidence>
<dbReference type="InterPro" id="IPR039420">
    <property type="entry name" value="WalR-like"/>
</dbReference>
<evidence type="ECO:0000313" key="13">
    <source>
        <dbReference type="Proteomes" id="UP000245845"/>
    </source>
</evidence>
<evidence type="ECO:0000256" key="4">
    <source>
        <dbReference type="ARBA" id="ARBA00023015"/>
    </source>
</evidence>
<feature type="domain" description="OmpR/PhoB-type" evidence="11">
    <location>
        <begin position="138"/>
        <end position="236"/>
    </location>
</feature>
<evidence type="ECO:0000256" key="8">
    <source>
        <dbReference type="PROSITE-ProRule" id="PRU00169"/>
    </source>
</evidence>
<dbReference type="Proteomes" id="UP000245845">
    <property type="component" value="Unassembled WGS sequence"/>
</dbReference>
<keyword evidence="5 9" id="KW-0238">DNA-binding</keyword>
<feature type="DNA-binding region" description="OmpR/PhoB-type" evidence="9">
    <location>
        <begin position="138"/>
        <end position="236"/>
    </location>
</feature>
<protein>
    <recommendedName>
        <fullName evidence="1">Stage 0 sporulation protein A homolog</fullName>
    </recommendedName>
</protein>
<evidence type="ECO:0000256" key="1">
    <source>
        <dbReference type="ARBA" id="ARBA00018672"/>
    </source>
</evidence>
<dbReference type="InterPro" id="IPR001789">
    <property type="entry name" value="Sig_transdc_resp-reg_receiver"/>
</dbReference>